<dbReference type="PANTHER" id="PTHR43576">
    <property type="entry name" value="ALPHA-L-ARABINOFURANOSIDASE C-RELATED"/>
    <property type="match status" value="1"/>
</dbReference>
<gene>
    <name evidence="7" type="ORF">KQJ23_05925</name>
</gene>
<name>A0ABS6FQF7_9BACL</name>
<sequence length="684" mass="76416">MKPANQARITLGKEISDHTVSPYLFGHFIEDIDDHMTAMLAFPIRNMDFEEEDRNGDGVSDGWYPLGYGRHTQYALEPAARGHGGHSQKIRLFNKDRAAAGIGQRMEVTDGQAYRLKVIVRATREIIKLHIKLTDRSSGELIGSTELDVRSHQWASLEGEVISSRSCRNAELQIWAIPLPAGEWEDSVSTGMVWFDHISLLPERMTALLKQEVYEMTRDLNCGIMRLGGNYISLYHWEDFVGPAVLRPNYINEAWENAGHVHKYFGTDEFIDLCRQLGVEPQICVNMGTGTPEEAARWVEYCNGAIDTPMGAARAANGHPEPYGVRYWEVGNEMYGSWQAGVCTPEQYAEKFIRFASAMKEKDPAIKLLGCGTARESLVPGWNRKVLELAGAQMDYLTFHMYQGKNFFKVDAGTPGAERFQAIVAFAEVAGSIFGEAEAMIRSRDELNHVKLAVTEWNTMYFPNPDLPNAHTLEAAIANASLLNEMMRRSDLVEIANFSDLVNGWVGGCIRVGDSYERMKKPGWSGQGEGVFGTATYHLLKMYAGRSSHRLVAAEVECDTFNAGPCLLPLRLEHLSKLDVVSTISENTETLNVFIVNRSLDALSLVCDLSSWKPEGAAVVHELAGQDYELCNTIGQPDLLREKVREVQLDGFIWKAELRPHSVYVLELSLNRDPAIRSASNRIG</sequence>
<dbReference type="Pfam" id="PF22848">
    <property type="entry name" value="ASD1_dom"/>
    <property type="match status" value="1"/>
</dbReference>
<dbReference type="InterPro" id="IPR010720">
    <property type="entry name" value="Alpha-L-AF_C"/>
</dbReference>
<comment type="caution">
    <text evidence="7">The sequence shown here is derived from an EMBL/GenBank/DDBJ whole genome shotgun (WGS) entry which is preliminary data.</text>
</comment>
<dbReference type="SMART" id="SM00813">
    <property type="entry name" value="Alpha-L-AF_C"/>
    <property type="match status" value="1"/>
</dbReference>
<evidence type="ECO:0000256" key="4">
    <source>
        <dbReference type="ARBA" id="ARBA00023277"/>
    </source>
</evidence>
<keyword evidence="5" id="KW-0326">Glycosidase</keyword>
<evidence type="ECO:0000256" key="2">
    <source>
        <dbReference type="ARBA" id="ARBA00011165"/>
    </source>
</evidence>
<organism evidence="7 8">
    <name type="scientific">Paenibacillus brevis</name>
    <dbReference type="NCBI Taxonomy" id="2841508"/>
    <lineage>
        <taxon>Bacteria</taxon>
        <taxon>Bacillati</taxon>
        <taxon>Bacillota</taxon>
        <taxon>Bacilli</taxon>
        <taxon>Bacillales</taxon>
        <taxon>Paenibacillaceae</taxon>
        <taxon>Paenibacillus</taxon>
    </lineage>
</organism>
<dbReference type="Pfam" id="PF06964">
    <property type="entry name" value="Alpha-L-AF_C"/>
    <property type="match status" value="1"/>
</dbReference>
<dbReference type="PANTHER" id="PTHR43576:SF3">
    <property type="entry name" value="ALPHA-L-ARABINOFURANOSIDASE C"/>
    <property type="match status" value="1"/>
</dbReference>
<evidence type="ECO:0000313" key="7">
    <source>
        <dbReference type="EMBL" id="MBU5671370.1"/>
    </source>
</evidence>
<reference evidence="7 8" key="1">
    <citation type="submission" date="2021-06" db="EMBL/GenBank/DDBJ databases">
        <authorList>
            <person name="Sun Q."/>
            <person name="Li D."/>
        </authorList>
    </citation>
    <scope>NUCLEOTIDE SEQUENCE [LARGE SCALE GENOMIC DNA]</scope>
    <source>
        <strain evidence="7 8">MSJ-6</strain>
    </source>
</reference>
<dbReference type="Proteomes" id="UP000743001">
    <property type="component" value="Unassembled WGS sequence"/>
</dbReference>
<evidence type="ECO:0000256" key="3">
    <source>
        <dbReference type="ARBA" id="ARBA00022801"/>
    </source>
</evidence>
<dbReference type="InterPro" id="IPR055235">
    <property type="entry name" value="ASD1_cat"/>
</dbReference>
<dbReference type="RefSeq" id="WP_216477771.1">
    <property type="nucleotide sequence ID" value="NZ_JAHLQJ010000004.1"/>
</dbReference>
<dbReference type="EMBL" id="JAHLQJ010000004">
    <property type="protein sequence ID" value="MBU5671370.1"/>
    <property type="molecule type" value="Genomic_DNA"/>
</dbReference>
<protein>
    <submittedName>
        <fullName evidence="7">Alpha-L-arabinofuranosidase</fullName>
    </submittedName>
</protein>
<evidence type="ECO:0000256" key="1">
    <source>
        <dbReference type="ARBA" id="ARBA00004881"/>
    </source>
</evidence>
<keyword evidence="4" id="KW-0119">Carbohydrate metabolism</keyword>
<keyword evidence="8" id="KW-1185">Reference proteome</keyword>
<evidence type="ECO:0000259" key="6">
    <source>
        <dbReference type="SMART" id="SM00813"/>
    </source>
</evidence>
<comment type="pathway">
    <text evidence="1">Glycan metabolism.</text>
</comment>
<evidence type="ECO:0000313" key="8">
    <source>
        <dbReference type="Proteomes" id="UP000743001"/>
    </source>
</evidence>
<comment type="subunit">
    <text evidence="2">Homohexamer; trimer of dimers.</text>
</comment>
<proteinExistence type="predicted"/>
<keyword evidence="3" id="KW-0378">Hydrolase</keyword>
<evidence type="ECO:0000256" key="5">
    <source>
        <dbReference type="ARBA" id="ARBA00023295"/>
    </source>
</evidence>
<feature type="domain" description="Alpha-L-arabinofuranosidase C-terminal" evidence="6">
    <location>
        <begin position="455"/>
        <end position="662"/>
    </location>
</feature>
<accession>A0ABS6FQF7</accession>